<dbReference type="AlphaFoldDB" id="A0A378WIJ2"/>
<dbReference type="GO" id="GO:0032259">
    <property type="term" value="P:methylation"/>
    <property type="evidence" value="ECO:0007669"/>
    <property type="project" value="UniProtKB-KW"/>
</dbReference>
<dbReference type="PROSITE" id="PS00095">
    <property type="entry name" value="C5_MTASE_2"/>
    <property type="match status" value="1"/>
</dbReference>
<evidence type="ECO:0000256" key="8">
    <source>
        <dbReference type="RuleBase" id="RU000416"/>
    </source>
</evidence>
<dbReference type="NCBIfam" id="TIGR00675">
    <property type="entry name" value="dcm"/>
    <property type="match status" value="1"/>
</dbReference>
<dbReference type="EMBL" id="UGRS01000001">
    <property type="protein sequence ID" value="SUA36364.1"/>
    <property type="molecule type" value="Genomic_DNA"/>
</dbReference>
<keyword evidence="2 7" id="KW-0489">Methyltransferase</keyword>
<dbReference type="GO" id="GO:0003886">
    <property type="term" value="F:DNA (cytosine-5-)-methyltransferase activity"/>
    <property type="evidence" value="ECO:0007669"/>
    <property type="project" value="UniProtKB-EC"/>
</dbReference>
<dbReference type="PANTHER" id="PTHR10629:SF52">
    <property type="entry name" value="DNA (CYTOSINE-5)-METHYLTRANSFERASE 1"/>
    <property type="match status" value="1"/>
</dbReference>
<accession>A0A378WIJ2</accession>
<evidence type="ECO:0000256" key="6">
    <source>
        <dbReference type="ARBA" id="ARBA00047422"/>
    </source>
</evidence>
<feature type="active site" evidence="7">
    <location>
        <position position="85"/>
    </location>
</feature>
<gene>
    <name evidence="9" type="primary">dcm</name>
    <name evidence="9" type="ORF">NCTC12229_00779</name>
</gene>
<evidence type="ECO:0000256" key="4">
    <source>
        <dbReference type="ARBA" id="ARBA00022691"/>
    </source>
</evidence>
<evidence type="ECO:0000256" key="2">
    <source>
        <dbReference type="ARBA" id="ARBA00022603"/>
    </source>
</evidence>
<dbReference type="REBASE" id="406432">
    <property type="entry name" value="M1.Nzo12229ORF779P"/>
</dbReference>
<evidence type="ECO:0000256" key="1">
    <source>
        <dbReference type="ARBA" id="ARBA00011975"/>
    </source>
</evidence>
<evidence type="ECO:0000256" key="3">
    <source>
        <dbReference type="ARBA" id="ARBA00022679"/>
    </source>
</evidence>
<dbReference type="PROSITE" id="PS51679">
    <property type="entry name" value="SAM_MT_C5"/>
    <property type="match status" value="1"/>
</dbReference>
<comment type="similarity">
    <text evidence="7 8">Belongs to the class I-like SAM-binding methyltransferase superfamily. C5-methyltransferase family.</text>
</comment>
<dbReference type="SUPFAM" id="SSF53335">
    <property type="entry name" value="S-adenosyl-L-methionine-dependent methyltransferases"/>
    <property type="match status" value="1"/>
</dbReference>
<dbReference type="EC" id="2.1.1.37" evidence="1"/>
<dbReference type="InterPro" id="IPR001525">
    <property type="entry name" value="C5_MeTfrase"/>
</dbReference>
<dbReference type="Gene3D" id="3.40.50.150">
    <property type="entry name" value="Vaccinia Virus protein VP39"/>
    <property type="match status" value="1"/>
</dbReference>
<dbReference type="GO" id="GO:0044027">
    <property type="term" value="P:negative regulation of gene expression via chromosomal CpG island methylation"/>
    <property type="evidence" value="ECO:0007669"/>
    <property type="project" value="TreeGrafter"/>
</dbReference>
<dbReference type="RefSeq" id="WP_115133612.1">
    <property type="nucleotide sequence ID" value="NZ_UGRS01000001.1"/>
</dbReference>
<keyword evidence="5" id="KW-0680">Restriction system</keyword>
<dbReference type="Pfam" id="PF00145">
    <property type="entry name" value="DNA_methylase"/>
    <property type="match status" value="1"/>
</dbReference>
<dbReference type="PRINTS" id="PR00105">
    <property type="entry name" value="C5METTRFRASE"/>
</dbReference>
<dbReference type="OrthoDB" id="9813719at2"/>
<name>A0A378WIJ2_9NEIS</name>
<keyword evidence="3 7" id="KW-0808">Transferase</keyword>
<dbReference type="PANTHER" id="PTHR10629">
    <property type="entry name" value="CYTOSINE-SPECIFIC METHYLTRANSFERASE"/>
    <property type="match status" value="1"/>
</dbReference>
<keyword evidence="4 7" id="KW-0949">S-adenosyl-L-methionine</keyword>
<sequence>MDAGKTFIRPEARPKPTVGSLFAGIGGFDLGFERGGFQTAWQVEIDPVCRAVLADRFPHAERHEDVRTCLPALSRVDAVVGGFPCQDVSAMGKRRGLAGTRSGLFFDAMRIVQTLQPRWLVLENVPGLLFSNGGRDFQTVLETLAECGYVGYWRVLDSRYFGVPTKRRRIFMVAGLRELPPVEFLGDAGPMARVSGKTEAGSAWEDAHPTLLAGFADGTSIDISGGNIVAVENSRHQMVERARTSDHYGLRRGLDAANAREARAAGNAVCPQVAQWIAEKLIKTF</sequence>
<dbReference type="InterPro" id="IPR029063">
    <property type="entry name" value="SAM-dependent_MTases_sf"/>
</dbReference>
<comment type="catalytic activity">
    <reaction evidence="6">
        <text>a 2'-deoxycytidine in DNA + S-adenosyl-L-methionine = a 5-methyl-2'-deoxycytidine in DNA + S-adenosyl-L-homocysteine + H(+)</text>
        <dbReference type="Rhea" id="RHEA:13681"/>
        <dbReference type="Rhea" id="RHEA-COMP:11369"/>
        <dbReference type="Rhea" id="RHEA-COMP:11370"/>
        <dbReference type="ChEBI" id="CHEBI:15378"/>
        <dbReference type="ChEBI" id="CHEBI:57856"/>
        <dbReference type="ChEBI" id="CHEBI:59789"/>
        <dbReference type="ChEBI" id="CHEBI:85452"/>
        <dbReference type="ChEBI" id="CHEBI:85454"/>
        <dbReference type="EC" id="2.1.1.37"/>
    </reaction>
</comment>
<dbReference type="Proteomes" id="UP000254055">
    <property type="component" value="Unassembled WGS sequence"/>
</dbReference>
<protein>
    <recommendedName>
        <fullName evidence="1">DNA (cytosine-5-)-methyltransferase</fullName>
        <ecNumber evidence="1">2.1.1.37</ecNumber>
    </recommendedName>
</protein>
<dbReference type="GO" id="GO:0003677">
    <property type="term" value="F:DNA binding"/>
    <property type="evidence" value="ECO:0007669"/>
    <property type="project" value="TreeGrafter"/>
</dbReference>
<evidence type="ECO:0000256" key="7">
    <source>
        <dbReference type="PROSITE-ProRule" id="PRU01016"/>
    </source>
</evidence>
<evidence type="ECO:0000313" key="10">
    <source>
        <dbReference type="Proteomes" id="UP000254055"/>
    </source>
</evidence>
<dbReference type="InterPro" id="IPR031303">
    <property type="entry name" value="C5_meth_CS"/>
</dbReference>
<organism evidence="9 10">
    <name type="scientific">Neisseria zoodegmatis</name>
    <dbReference type="NCBI Taxonomy" id="326523"/>
    <lineage>
        <taxon>Bacteria</taxon>
        <taxon>Pseudomonadati</taxon>
        <taxon>Pseudomonadota</taxon>
        <taxon>Betaproteobacteria</taxon>
        <taxon>Neisseriales</taxon>
        <taxon>Neisseriaceae</taxon>
        <taxon>Neisseria</taxon>
    </lineage>
</organism>
<evidence type="ECO:0000313" key="9">
    <source>
        <dbReference type="EMBL" id="SUA36364.1"/>
    </source>
</evidence>
<dbReference type="GO" id="GO:0009307">
    <property type="term" value="P:DNA restriction-modification system"/>
    <property type="evidence" value="ECO:0007669"/>
    <property type="project" value="UniProtKB-KW"/>
</dbReference>
<dbReference type="InterPro" id="IPR050390">
    <property type="entry name" value="C5-Methyltransferase"/>
</dbReference>
<reference evidence="9 10" key="1">
    <citation type="submission" date="2018-06" db="EMBL/GenBank/DDBJ databases">
        <authorList>
            <consortium name="Pathogen Informatics"/>
            <person name="Doyle S."/>
        </authorList>
    </citation>
    <scope>NUCLEOTIDE SEQUENCE [LARGE SCALE GENOMIC DNA]</scope>
    <source>
        <strain evidence="9 10">NCTC12229</strain>
    </source>
</reference>
<evidence type="ECO:0000256" key="5">
    <source>
        <dbReference type="ARBA" id="ARBA00022747"/>
    </source>
</evidence>
<proteinExistence type="inferred from homology"/>